<organism evidence="1 2">
    <name type="scientific">Bradyrhizobium lablabi</name>
    <dbReference type="NCBI Taxonomy" id="722472"/>
    <lineage>
        <taxon>Bacteria</taxon>
        <taxon>Pseudomonadati</taxon>
        <taxon>Pseudomonadota</taxon>
        <taxon>Alphaproteobacteria</taxon>
        <taxon>Hyphomicrobiales</taxon>
        <taxon>Nitrobacteraceae</taxon>
        <taxon>Bradyrhizobium</taxon>
    </lineage>
</organism>
<sequence length="384" mass="41028">MLRGFYLTLLIGPTVPVPAPQPVIDALTGVQVTTSAGQASGFQLTFAMSKKSPLNTQMLPVGVFDPGIRVILMVTTNSLPTVLMDGIITQHTVTPSNEPGQSTLSVTGQDISVMMELGNGGVLGALLELPMPFPSLPIAAIIEVLLLKYVTFGLIPAVVPPLQVDVPVITERWFSRTPADSDLAWINQAAADVGYVFYIDPGPVPGTNVAYFGPEIRIGVPQPALNVDMDAETNVETLNFTYDGMARKQLTITILDPITQKIPITIPIPDVSLLRPPLAVRPAVGMRSAPLEDVANLDPIRVALLGLAKSSKPDAITGSGTLDVLRYGRPLKARQLVGVRGAGTSYDGLYYVTSVTHNIKRGEYKQNFSLAREGLISLTSRVIP</sequence>
<evidence type="ECO:0000313" key="2">
    <source>
        <dbReference type="Proteomes" id="UP000189935"/>
    </source>
</evidence>
<dbReference type="RefSeq" id="WP_079537106.1">
    <property type="nucleotide sequence ID" value="NZ_LT670844.1"/>
</dbReference>
<gene>
    <name evidence="1" type="ORF">SAMN05444159_0916</name>
</gene>
<reference evidence="1 2" key="1">
    <citation type="submission" date="2016-11" db="EMBL/GenBank/DDBJ databases">
        <authorList>
            <person name="Jaros S."/>
            <person name="Januszkiewicz K."/>
            <person name="Wedrychowicz H."/>
        </authorList>
    </citation>
    <scope>NUCLEOTIDE SEQUENCE [LARGE SCALE GENOMIC DNA]</scope>
    <source>
        <strain evidence="1 2">GAS499</strain>
    </source>
</reference>
<accession>A0A1M6KAG3</accession>
<protein>
    <recommendedName>
        <fullName evidence="3">Phage protein D</fullName>
    </recommendedName>
</protein>
<dbReference type="Proteomes" id="UP000189935">
    <property type="component" value="Chromosome I"/>
</dbReference>
<evidence type="ECO:0008006" key="3">
    <source>
        <dbReference type="Google" id="ProtNLM"/>
    </source>
</evidence>
<evidence type="ECO:0000313" key="1">
    <source>
        <dbReference type="EMBL" id="SHJ55894.1"/>
    </source>
</evidence>
<dbReference type="AlphaFoldDB" id="A0A1M6KAG3"/>
<dbReference type="OrthoDB" id="262740at2"/>
<name>A0A1M6KAG3_9BRAD</name>
<proteinExistence type="predicted"/>
<dbReference type="EMBL" id="LT670844">
    <property type="protein sequence ID" value="SHJ55894.1"/>
    <property type="molecule type" value="Genomic_DNA"/>
</dbReference>